<reference evidence="2 3" key="1">
    <citation type="journal article" date="2017" name="ISME J.">
        <title>Energy and carbon metabolisms in a deep terrestrial subsurface fluid microbial community.</title>
        <authorList>
            <person name="Momper L."/>
            <person name="Jungbluth S.P."/>
            <person name="Lee M.D."/>
            <person name="Amend J.P."/>
        </authorList>
    </citation>
    <scope>NUCLEOTIDE SEQUENCE [LARGE SCALE GENOMIC DNA]</scope>
    <source>
        <strain evidence="2">SURF_29</strain>
    </source>
</reference>
<gene>
    <name evidence="2" type="ORF">C4544_03645</name>
</gene>
<evidence type="ECO:0000259" key="1">
    <source>
        <dbReference type="Pfam" id="PF13649"/>
    </source>
</evidence>
<evidence type="ECO:0000313" key="2">
    <source>
        <dbReference type="EMBL" id="RJO61114.1"/>
    </source>
</evidence>
<protein>
    <submittedName>
        <fullName evidence="2">Class I SAM-dependent methyltransferase</fullName>
    </submittedName>
</protein>
<proteinExistence type="predicted"/>
<dbReference type="InterPro" id="IPR041698">
    <property type="entry name" value="Methyltransf_25"/>
</dbReference>
<dbReference type="GO" id="GO:0008168">
    <property type="term" value="F:methyltransferase activity"/>
    <property type="evidence" value="ECO:0007669"/>
    <property type="project" value="UniProtKB-KW"/>
</dbReference>
<sequence>MMKKIKNTLSIMFNLKNIKDEMFQFNKRTYDLLDTAKYYSSESHLKLLDKPEETVIKLFENKLKDMKMLDIGVGGGRTTYHFAGLVKEYIGIDYSENMIKVCKERFKDIHFEVCDVRSMHIFEDNYFDFILFSAGGIDHVPLGDRLKALQEIKRVCKHGGLVGICVHNLQNIDKLFELEISINPVAMIRNIRRCLLFRLGNKSKEELREQKCVLINNYENRHKTIYMKPEEQIKQLTDIGFKNIRVYSHSEGKKLNNKLELDSVTDNRILYLCDIL</sequence>
<dbReference type="PANTHER" id="PTHR42912:SF93">
    <property type="entry name" value="N6-ADENOSINE-METHYLTRANSFERASE TMT1A"/>
    <property type="match status" value="1"/>
</dbReference>
<keyword evidence="2" id="KW-0808">Transferase</keyword>
<dbReference type="EMBL" id="QZJW01000029">
    <property type="protein sequence ID" value="RJO61114.1"/>
    <property type="molecule type" value="Genomic_DNA"/>
</dbReference>
<feature type="domain" description="Methyltransferase" evidence="1">
    <location>
        <begin position="69"/>
        <end position="160"/>
    </location>
</feature>
<organism evidence="2 3">
    <name type="scientific">candidate division WS5 bacterium</name>
    <dbReference type="NCBI Taxonomy" id="2093353"/>
    <lineage>
        <taxon>Bacteria</taxon>
        <taxon>candidate division WS5</taxon>
    </lineage>
</organism>
<keyword evidence="2" id="KW-0489">Methyltransferase</keyword>
<dbReference type="CDD" id="cd02440">
    <property type="entry name" value="AdoMet_MTases"/>
    <property type="match status" value="1"/>
</dbReference>
<dbReference type="GO" id="GO:0032259">
    <property type="term" value="P:methylation"/>
    <property type="evidence" value="ECO:0007669"/>
    <property type="project" value="UniProtKB-KW"/>
</dbReference>
<dbReference type="Gene3D" id="3.40.50.150">
    <property type="entry name" value="Vaccinia Virus protein VP39"/>
    <property type="match status" value="1"/>
</dbReference>
<evidence type="ECO:0000313" key="3">
    <source>
        <dbReference type="Proteomes" id="UP000285655"/>
    </source>
</evidence>
<accession>A0A419DDD4</accession>
<comment type="caution">
    <text evidence="2">The sequence shown here is derived from an EMBL/GenBank/DDBJ whole genome shotgun (WGS) entry which is preliminary data.</text>
</comment>
<name>A0A419DDD4_9BACT</name>
<dbReference type="InterPro" id="IPR050508">
    <property type="entry name" value="Methyltransf_Superfamily"/>
</dbReference>
<dbReference type="SUPFAM" id="SSF53335">
    <property type="entry name" value="S-adenosyl-L-methionine-dependent methyltransferases"/>
    <property type="match status" value="1"/>
</dbReference>
<dbReference type="PANTHER" id="PTHR42912">
    <property type="entry name" value="METHYLTRANSFERASE"/>
    <property type="match status" value="1"/>
</dbReference>
<dbReference type="Proteomes" id="UP000285655">
    <property type="component" value="Unassembled WGS sequence"/>
</dbReference>
<dbReference type="InterPro" id="IPR029063">
    <property type="entry name" value="SAM-dependent_MTases_sf"/>
</dbReference>
<dbReference type="AlphaFoldDB" id="A0A419DDD4"/>
<dbReference type="Pfam" id="PF13649">
    <property type="entry name" value="Methyltransf_25"/>
    <property type="match status" value="1"/>
</dbReference>